<sequence length="223" mass="23042">MPVIHLVRHGQASFGAGTAEGYDVLSDLGRRQAEVAGAELARRAPRDPLVVCGTLERQRDTAELLMKAAGLAGAPRTDPRWNEYDHVGLVGRYGAAPGGDGGVPAGNRGFQALLDRALEAWMEDDADDGGWERFAAGPSEALRELAGELGPGRDAVVVTSGGVLAALCGALLSAPPAGVVALNRVAVNAAITTVAAGSSGISLLSFNDHAHFAGDRRPLLTYR</sequence>
<dbReference type="InterPro" id="IPR029033">
    <property type="entry name" value="His_PPase_superfam"/>
</dbReference>
<name>A0ABW4PG12_9ACTN</name>
<dbReference type="Proteomes" id="UP001597365">
    <property type="component" value="Unassembled WGS sequence"/>
</dbReference>
<evidence type="ECO:0000313" key="3">
    <source>
        <dbReference type="Proteomes" id="UP001597365"/>
    </source>
</evidence>
<keyword evidence="1" id="KW-0378">Hydrolase</keyword>
<dbReference type="Gene3D" id="3.40.50.1240">
    <property type="entry name" value="Phosphoglycerate mutase-like"/>
    <property type="match status" value="1"/>
</dbReference>
<dbReference type="CDD" id="cd07067">
    <property type="entry name" value="HP_PGM_like"/>
    <property type="match status" value="1"/>
</dbReference>
<dbReference type="RefSeq" id="WP_380898442.1">
    <property type="nucleotide sequence ID" value="NZ_JBHUFU010000004.1"/>
</dbReference>
<protein>
    <submittedName>
        <fullName evidence="2">Histidine phosphatase family protein</fullName>
    </submittedName>
</protein>
<dbReference type="Pfam" id="PF00300">
    <property type="entry name" value="His_Phos_1"/>
    <property type="match status" value="1"/>
</dbReference>
<dbReference type="SMART" id="SM00855">
    <property type="entry name" value="PGAM"/>
    <property type="match status" value="1"/>
</dbReference>
<accession>A0ABW4PG12</accession>
<reference evidence="3" key="1">
    <citation type="journal article" date="2019" name="Int. J. Syst. Evol. Microbiol.">
        <title>The Global Catalogue of Microorganisms (GCM) 10K type strain sequencing project: providing services to taxonomists for standard genome sequencing and annotation.</title>
        <authorList>
            <consortium name="The Broad Institute Genomics Platform"/>
            <consortium name="The Broad Institute Genome Sequencing Center for Infectious Disease"/>
            <person name="Wu L."/>
            <person name="Ma J."/>
        </authorList>
    </citation>
    <scope>NUCLEOTIDE SEQUENCE [LARGE SCALE GENOMIC DNA]</scope>
    <source>
        <strain evidence="3">CGMCC 4.7455</strain>
    </source>
</reference>
<keyword evidence="3" id="KW-1185">Reference proteome</keyword>
<proteinExistence type="predicted"/>
<dbReference type="InterPro" id="IPR013078">
    <property type="entry name" value="His_Pase_superF_clade-1"/>
</dbReference>
<dbReference type="PANTHER" id="PTHR20935:SF0">
    <property type="entry name" value="SERINE_THREONINE-PROTEIN PHOSPHATASE PGAM5, MITOCHONDRIAL"/>
    <property type="match status" value="1"/>
</dbReference>
<evidence type="ECO:0000256" key="1">
    <source>
        <dbReference type="ARBA" id="ARBA00022801"/>
    </source>
</evidence>
<dbReference type="PANTHER" id="PTHR20935">
    <property type="entry name" value="PHOSPHOGLYCERATE MUTASE-RELATED"/>
    <property type="match status" value="1"/>
</dbReference>
<dbReference type="SUPFAM" id="SSF53254">
    <property type="entry name" value="Phosphoglycerate mutase-like"/>
    <property type="match status" value="1"/>
</dbReference>
<organism evidence="2 3">
    <name type="scientific">Streptomyces desertarenae</name>
    <dbReference type="NCBI Taxonomy" id="2666184"/>
    <lineage>
        <taxon>Bacteria</taxon>
        <taxon>Bacillati</taxon>
        <taxon>Actinomycetota</taxon>
        <taxon>Actinomycetes</taxon>
        <taxon>Kitasatosporales</taxon>
        <taxon>Streptomycetaceae</taxon>
        <taxon>Streptomyces</taxon>
    </lineage>
</organism>
<comment type="caution">
    <text evidence="2">The sequence shown here is derived from an EMBL/GenBank/DDBJ whole genome shotgun (WGS) entry which is preliminary data.</text>
</comment>
<dbReference type="EMBL" id="JBHUFU010000004">
    <property type="protein sequence ID" value="MFD1829663.1"/>
    <property type="molecule type" value="Genomic_DNA"/>
</dbReference>
<evidence type="ECO:0000313" key="2">
    <source>
        <dbReference type="EMBL" id="MFD1829663.1"/>
    </source>
</evidence>
<dbReference type="InterPro" id="IPR051021">
    <property type="entry name" value="Mito_Ser/Thr_phosphatase"/>
</dbReference>
<gene>
    <name evidence="2" type="ORF">ACFSJS_08295</name>
</gene>